<dbReference type="AlphaFoldDB" id="A0A1J0WE29"/>
<keyword evidence="14" id="KW-1208">Phospholipid metabolism</keyword>
<evidence type="ECO:0000313" key="19">
    <source>
        <dbReference type="EMBL" id="APE42575.1"/>
    </source>
</evidence>
<comment type="pathway">
    <text evidence="2">Phospholipid metabolism; phosphatidylglycerol biosynthesis; phosphatidylglycerol from CDP-diacylglycerol: step 1/2.</text>
</comment>
<keyword evidence="7" id="KW-0444">Lipid biosynthesis</keyword>
<keyword evidence="9 18" id="KW-0812">Transmembrane</keyword>
<evidence type="ECO:0000256" key="1">
    <source>
        <dbReference type="ARBA" id="ARBA00004141"/>
    </source>
</evidence>
<dbReference type="Gene3D" id="1.20.120.1760">
    <property type="match status" value="1"/>
</dbReference>
<reference evidence="19 20" key="1">
    <citation type="submission" date="2016-11" db="EMBL/GenBank/DDBJ databases">
        <title>Complete genome sequence of Sulfitobacter sp. AM1-D1, a toxic bacteria associated with marine dinoflagellate Alexandrium minutum in East China Sea.</title>
        <authorList>
            <person name="Yang Q."/>
            <person name="Zhang X."/>
            <person name="Tian X."/>
        </authorList>
    </citation>
    <scope>NUCLEOTIDE SEQUENCE [LARGE SCALE GENOMIC DNA]</scope>
    <source>
        <strain evidence="19 20">AM1-D1</strain>
    </source>
</reference>
<dbReference type="OrthoDB" id="9796672at2"/>
<evidence type="ECO:0000256" key="11">
    <source>
        <dbReference type="ARBA" id="ARBA00023098"/>
    </source>
</evidence>
<comment type="pathway">
    <text evidence="3">Lipid metabolism.</text>
</comment>
<feature type="transmembrane region" description="Helical" evidence="18">
    <location>
        <begin position="186"/>
        <end position="211"/>
    </location>
</feature>
<evidence type="ECO:0000313" key="20">
    <source>
        <dbReference type="Proteomes" id="UP000181897"/>
    </source>
</evidence>
<feature type="transmembrane region" description="Helical" evidence="18">
    <location>
        <begin position="74"/>
        <end position="102"/>
    </location>
</feature>
<dbReference type="RefSeq" id="WP_071970337.1">
    <property type="nucleotide sequence ID" value="NZ_CP018076.1"/>
</dbReference>
<evidence type="ECO:0000256" key="8">
    <source>
        <dbReference type="ARBA" id="ARBA00022679"/>
    </source>
</evidence>
<evidence type="ECO:0000256" key="7">
    <source>
        <dbReference type="ARBA" id="ARBA00022516"/>
    </source>
</evidence>
<comment type="similarity">
    <text evidence="4 17">Belongs to the CDP-alcohol phosphatidyltransferase class-I family.</text>
</comment>
<dbReference type="InterPro" id="IPR050324">
    <property type="entry name" value="CDP-alcohol_PTase-I"/>
</dbReference>
<feature type="transmembrane region" description="Helical" evidence="18">
    <location>
        <begin position="34"/>
        <end position="54"/>
    </location>
</feature>
<keyword evidence="8 17" id="KW-0808">Transferase</keyword>
<evidence type="ECO:0000256" key="14">
    <source>
        <dbReference type="ARBA" id="ARBA00023264"/>
    </source>
</evidence>
<comment type="subcellular location">
    <subcellularLocation>
        <location evidence="1">Membrane</location>
        <topology evidence="1">Multi-pass membrane protein</topology>
    </subcellularLocation>
</comment>
<dbReference type="GO" id="GO:0016020">
    <property type="term" value="C:membrane"/>
    <property type="evidence" value="ECO:0007669"/>
    <property type="project" value="UniProtKB-SubCell"/>
</dbReference>
<dbReference type="InterPro" id="IPR000462">
    <property type="entry name" value="CDP-OH_P_trans"/>
</dbReference>
<dbReference type="PIRSF" id="PIRSF000847">
    <property type="entry name" value="Phos_ph_gly_syn"/>
    <property type="match status" value="1"/>
</dbReference>
<proteinExistence type="inferred from homology"/>
<dbReference type="Proteomes" id="UP000181897">
    <property type="component" value="Chromosome"/>
</dbReference>
<protein>
    <recommendedName>
        <fullName evidence="6 16">CDP-diacylglycerol--glycerol-3-phosphate 3-phosphatidyltransferase</fullName>
        <ecNumber evidence="5 16">2.7.8.5</ecNumber>
    </recommendedName>
</protein>
<dbReference type="NCBIfam" id="TIGR00560">
    <property type="entry name" value="pgsA"/>
    <property type="match status" value="1"/>
</dbReference>
<evidence type="ECO:0000256" key="12">
    <source>
        <dbReference type="ARBA" id="ARBA00023136"/>
    </source>
</evidence>
<dbReference type="PROSITE" id="PS00379">
    <property type="entry name" value="CDP_ALCOHOL_P_TRANSF"/>
    <property type="match status" value="1"/>
</dbReference>
<dbReference type="STRING" id="1917485.BOO69_03440"/>
<keyword evidence="12 18" id="KW-0472">Membrane</keyword>
<name>A0A1J0WE29_9RHOB</name>
<evidence type="ECO:0000256" key="6">
    <source>
        <dbReference type="ARBA" id="ARBA00014944"/>
    </source>
</evidence>
<evidence type="ECO:0000256" key="5">
    <source>
        <dbReference type="ARBA" id="ARBA00013170"/>
    </source>
</evidence>
<dbReference type="EMBL" id="CP018076">
    <property type="protein sequence ID" value="APE42575.1"/>
    <property type="molecule type" value="Genomic_DNA"/>
</dbReference>
<keyword evidence="13" id="KW-0594">Phospholipid biosynthesis</keyword>
<dbReference type="GO" id="GO:0008444">
    <property type="term" value="F:CDP-diacylglycerol-glycerol-3-phosphate 3-phosphatidyltransferase activity"/>
    <property type="evidence" value="ECO:0007669"/>
    <property type="project" value="UniProtKB-UniRule"/>
</dbReference>
<dbReference type="Pfam" id="PF01066">
    <property type="entry name" value="CDP-OH_P_transf"/>
    <property type="match status" value="1"/>
</dbReference>
<dbReference type="InterPro" id="IPR004570">
    <property type="entry name" value="Phosphatidylglycerol_P_synth"/>
</dbReference>
<evidence type="ECO:0000256" key="2">
    <source>
        <dbReference type="ARBA" id="ARBA00005042"/>
    </source>
</evidence>
<dbReference type="PANTHER" id="PTHR14269:SF62">
    <property type="entry name" value="CDP-DIACYLGLYCEROL--GLYCEROL-3-PHOSPHATE 3-PHOSPHATIDYLTRANSFERASE 1, CHLOROPLASTIC"/>
    <property type="match status" value="1"/>
</dbReference>
<keyword evidence="10 18" id="KW-1133">Transmembrane helix</keyword>
<organism evidence="19 20">
    <name type="scientific">Sulfitobacter alexandrii</name>
    <dbReference type="NCBI Taxonomy" id="1917485"/>
    <lineage>
        <taxon>Bacteria</taxon>
        <taxon>Pseudomonadati</taxon>
        <taxon>Pseudomonadota</taxon>
        <taxon>Alphaproteobacteria</taxon>
        <taxon>Rhodobacterales</taxon>
        <taxon>Roseobacteraceae</taxon>
        <taxon>Sulfitobacter</taxon>
    </lineage>
</organism>
<evidence type="ECO:0000256" key="4">
    <source>
        <dbReference type="ARBA" id="ARBA00010441"/>
    </source>
</evidence>
<evidence type="ECO:0000256" key="18">
    <source>
        <dbReference type="SAM" id="Phobius"/>
    </source>
</evidence>
<dbReference type="InterPro" id="IPR043130">
    <property type="entry name" value="CDP-OH_PTrfase_TM_dom"/>
</dbReference>
<dbReference type="GO" id="GO:0046474">
    <property type="term" value="P:glycerophospholipid biosynthetic process"/>
    <property type="evidence" value="ECO:0007669"/>
    <property type="project" value="TreeGrafter"/>
</dbReference>
<evidence type="ECO:0000256" key="15">
    <source>
        <dbReference type="ARBA" id="ARBA00048586"/>
    </source>
</evidence>
<dbReference type="PANTHER" id="PTHR14269">
    <property type="entry name" value="CDP-DIACYLGLYCEROL--GLYCEROL-3-PHOSPHATE 3-PHOSPHATIDYLTRANSFERASE-RELATED"/>
    <property type="match status" value="1"/>
</dbReference>
<dbReference type="KEGG" id="suam:BOO69_03440"/>
<comment type="catalytic activity">
    <reaction evidence="15">
        <text>a CDP-1,2-diacyl-sn-glycerol + sn-glycerol 3-phosphate = a 1,2-diacyl-sn-glycero-3-phospho-(1'-sn-glycero-3'-phosphate) + CMP + H(+)</text>
        <dbReference type="Rhea" id="RHEA:12593"/>
        <dbReference type="ChEBI" id="CHEBI:15378"/>
        <dbReference type="ChEBI" id="CHEBI:57597"/>
        <dbReference type="ChEBI" id="CHEBI:58332"/>
        <dbReference type="ChEBI" id="CHEBI:60110"/>
        <dbReference type="ChEBI" id="CHEBI:60377"/>
        <dbReference type="EC" id="2.7.8.5"/>
    </reaction>
</comment>
<evidence type="ECO:0000256" key="16">
    <source>
        <dbReference type="NCBIfam" id="TIGR00560"/>
    </source>
</evidence>
<dbReference type="InterPro" id="IPR048254">
    <property type="entry name" value="CDP_ALCOHOL_P_TRANSF_CS"/>
</dbReference>
<keyword evidence="20" id="KW-1185">Reference proteome</keyword>
<gene>
    <name evidence="19" type="ORF">BOO69_03440</name>
</gene>
<evidence type="ECO:0000256" key="13">
    <source>
        <dbReference type="ARBA" id="ARBA00023209"/>
    </source>
</evidence>
<keyword evidence="11" id="KW-0443">Lipid metabolism</keyword>
<evidence type="ECO:0000256" key="9">
    <source>
        <dbReference type="ARBA" id="ARBA00022692"/>
    </source>
</evidence>
<feature type="transmembrane region" description="Helical" evidence="18">
    <location>
        <begin position="6"/>
        <end position="27"/>
    </location>
</feature>
<evidence type="ECO:0000256" key="10">
    <source>
        <dbReference type="ARBA" id="ARBA00022989"/>
    </source>
</evidence>
<evidence type="ECO:0000256" key="3">
    <source>
        <dbReference type="ARBA" id="ARBA00005189"/>
    </source>
</evidence>
<accession>A0A1J0WE29</accession>
<sequence>MKWNLPNVLTLLRLVAAPGVAVMFLYFTRPYADWFALLLFISAAVTDWFDGYLARAWKQETKLGAMLDPIADKAMVVIALMVIIGFSSWSPWLVLPATLILFREVFVSGLREYLGDVAGTLKVTKLAKWKTTLQMIAIAVLFSQGVFEHYLGMSVFGMDEETISAILNGEVEDELGLWWKLAGMEWAGRIGLVLLWIAAALTAITGADYLAKALPHLREGRP</sequence>
<evidence type="ECO:0000256" key="17">
    <source>
        <dbReference type="RuleBase" id="RU003750"/>
    </source>
</evidence>
<dbReference type="EC" id="2.7.8.5" evidence="5 16"/>